<evidence type="ECO:0000256" key="3">
    <source>
        <dbReference type="PROSITE-ProRule" id="PRU10133"/>
    </source>
</evidence>
<dbReference type="SMART" id="SM00212">
    <property type="entry name" value="UBCc"/>
    <property type="match status" value="1"/>
</dbReference>
<feature type="compositionally biased region" description="Basic and acidic residues" evidence="5">
    <location>
        <begin position="181"/>
        <end position="190"/>
    </location>
</feature>
<dbReference type="GO" id="GO:0005524">
    <property type="term" value="F:ATP binding"/>
    <property type="evidence" value="ECO:0007669"/>
    <property type="project" value="UniProtKB-UniRule"/>
</dbReference>
<evidence type="ECO:0000313" key="8">
    <source>
        <dbReference type="Proteomes" id="UP000492820"/>
    </source>
</evidence>
<reference evidence="7 8" key="1">
    <citation type="journal article" date="2013" name="Nature">
        <title>The genomes of four tapeworm species reveal adaptations to parasitism.</title>
        <authorList>
            <person name="Tsai I.J."/>
            <person name="Zarowiecki M."/>
            <person name="Holroyd N."/>
            <person name="Garciarrubio A."/>
            <person name="Sanchez-Flores A."/>
            <person name="Brooks K.L."/>
            <person name="Tracey A."/>
            <person name="Bobes R.J."/>
            <person name="Fragoso G."/>
            <person name="Sciutto E."/>
            <person name="Aslett M."/>
            <person name="Beasley H."/>
            <person name="Bennett H.M."/>
            <person name="Cai J."/>
            <person name="Camicia F."/>
            <person name="Clark R."/>
            <person name="Cucher M."/>
            <person name="De Silva N."/>
            <person name="Day T.A."/>
            <person name="Deplazes P."/>
            <person name="Estrada K."/>
            <person name="Fernandez C."/>
            <person name="Holland P.W."/>
            <person name="Hou J."/>
            <person name="Hu S."/>
            <person name="Huckvale T."/>
            <person name="Hung S.S."/>
            <person name="Kamenetzky L."/>
            <person name="Keane J.A."/>
            <person name="Kiss F."/>
            <person name="Koziol U."/>
            <person name="Lambert O."/>
            <person name="Liu K."/>
            <person name="Luo X."/>
            <person name="Luo Y."/>
            <person name="Macchiaroli N."/>
            <person name="Nichol S."/>
            <person name="Paps J."/>
            <person name="Parkinson J."/>
            <person name="Pouchkina-Stantcheva N."/>
            <person name="Riddiford N."/>
            <person name="Rosenzvit M."/>
            <person name="Salinas G."/>
            <person name="Wasmuth J.D."/>
            <person name="Zamanian M."/>
            <person name="Zheng Y."/>
            <person name="Cai X."/>
            <person name="Soberon X."/>
            <person name="Olson P.D."/>
            <person name="Laclette J.P."/>
            <person name="Brehm K."/>
            <person name="Berriman M."/>
            <person name="Garciarrubio A."/>
            <person name="Bobes R.J."/>
            <person name="Fragoso G."/>
            <person name="Sanchez-Flores A."/>
            <person name="Estrada K."/>
            <person name="Cevallos M.A."/>
            <person name="Morett E."/>
            <person name="Gonzalez V."/>
            <person name="Portillo T."/>
            <person name="Ochoa-Leyva A."/>
            <person name="Jose M.V."/>
            <person name="Sciutto E."/>
            <person name="Landa A."/>
            <person name="Jimenez L."/>
            <person name="Valdes V."/>
            <person name="Carrero J.C."/>
            <person name="Larralde C."/>
            <person name="Morales-Montor J."/>
            <person name="Limon-Lason J."/>
            <person name="Soberon X."/>
            <person name="Laclette J.P."/>
        </authorList>
    </citation>
    <scope>NUCLEOTIDE SEQUENCE [LARGE SCALE GENOMIC DNA]</scope>
</reference>
<dbReference type="InterPro" id="IPR050113">
    <property type="entry name" value="Ub_conjugating_enzyme"/>
</dbReference>
<reference evidence="9" key="3">
    <citation type="submission" date="2020-10" db="UniProtKB">
        <authorList>
            <consortium name="WormBaseParasite"/>
        </authorList>
    </citation>
    <scope>IDENTIFICATION</scope>
</reference>
<dbReference type="PANTHER" id="PTHR24067">
    <property type="entry name" value="UBIQUITIN-CONJUGATING ENZYME E2"/>
    <property type="match status" value="1"/>
</dbReference>
<evidence type="ECO:0000313" key="7">
    <source>
        <dbReference type="EMBL" id="CDS20569.1"/>
    </source>
</evidence>
<dbReference type="SUPFAM" id="SSF54495">
    <property type="entry name" value="UBC-like"/>
    <property type="match status" value="1"/>
</dbReference>
<dbReference type="AlphaFoldDB" id="A0A068WPY9"/>
<proteinExistence type="inferred from homology"/>
<dbReference type="InterPro" id="IPR000608">
    <property type="entry name" value="UBC"/>
</dbReference>
<feature type="active site" description="Glycyl thioester intermediate" evidence="3">
    <location>
        <position position="93"/>
    </location>
</feature>
<keyword evidence="4" id="KW-0547">Nucleotide-binding</keyword>
<dbReference type="Pfam" id="PF00179">
    <property type="entry name" value="UQ_con"/>
    <property type="match status" value="1"/>
</dbReference>
<dbReference type="PROSITE" id="PS50127">
    <property type="entry name" value="UBC_2"/>
    <property type="match status" value="1"/>
</dbReference>
<evidence type="ECO:0000256" key="2">
    <source>
        <dbReference type="ARBA" id="ARBA00022786"/>
    </source>
</evidence>
<evidence type="ECO:0000256" key="4">
    <source>
        <dbReference type="RuleBase" id="RU362109"/>
    </source>
</evidence>
<dbReference type="OrthoDB" id="9973183at2759"/>
<organism evidence="7">
    <name type="scientific">Echinococcus granulosus</name>
    <name type="common">Hydatid tapeworm</name>
    <dbReference type="NCBI Taxonomy" id="6210"/>
    <lineage>
        <taxon>Eukaryota</taxon>
        <taxon>Metazoa</taxon>
        <taxon>Spiralia</taxon>
        <taxon>Lophotrochozoa</taxon>
        <taxon>Platyhelminthes</taxon>
        <taxon>Cestoda</taxon>
        <taxon>Eucestoda</taxon>
        <taxon>Cyclophyllidea</taxon>
        <taxon>Taeniidae</taxon>
        <taxon>Echinococcus</taxon>
        <taxon>Echinococcus granulosus group</taxon>
    </lineage>
</organism>
<name>A0A068WPY9_ECHGR</name>
<dbReference type="InterPro" id="IPR016135">
    <property type="entry name" value="UBQ-conjugating_enzyme/RWD"/>
</dbReference>
<sequence length="201" mass="23044">MDHCLYPWDPSSRIRKFYDVQQDKLEYCTITIPDPNNVFIWNARINGPPDSPYEGGRFILAIRFPEDFPRSPPAVIFETSIFHPNITEYGEICLDILRNGWTPRITIAKIVLSILSLMAFPMAENAVNPQIAIMMENSRTKFETMAREWTIRYAWFAESRPEQSTPSASANSEKGKKSKESKKSGSDNKSKGFKVSKKDKK</sequence>
<keyword evidence="2 4" id="KW-0833">Ubl conjugation pathway</keyword>
<evidence type="ECO:0000256" key="5">
    <source>
        <dbReference type="SAM" id="MobiDB-lite"/>
    </source>
</evidence>
<evidence type="ECO:0000256" key="1">
    <source>
        <dbReference type="ARBA" id="ARBA00022679"/>
    </source>
</evidence>
<gene>
    <name evidence="7" type="ORF">EgrG_001125400</name>
</gene>
<dbReference type="WBParaSite" id="EgrG_001125400">
    <property type="protein sequence ID" value="EgrG_001125400"/>
    <property type="gene ID" value="EgrG_001125400"/>
</dbReference>
<dbReference type="GO" id="GO:0016740">
    <property type="term" value="F:transferase activity"/>
    <property type="evidence" value="ECO:0007669"/>
    <property type="project" value="UniProtKB-KW"/>
</dbReference>
<comment type="similarity">
    <text evidence="4">Belongs to the ubiquitin-conjugating enzyme family.</text>
</comment>
<keyword evidence="1" id="KW-0808">Transferase</keyword>
<protein>
    <submittedName>
        <fullName evidence="7 9">Ubiquitin conjugating enzyme E2 17 kDa</fullName>
    </submittedName>
</protein>
<dbReference type="Gene3D" id="3.10.110.10">
    <property type="entry name" value="Ubiquitin Conjugating Enzyme"/>
    <property type="match status" value="1"/>
</dbReference>
<feature type="compositionally biased region" description="Basic residues" evidence="5">
    <location>
        <begin position="191"/>
        <end position="201"/>
    </location>
</feature>
<evidence type="ECO:0000313" key="9">
    <source>
        <dbReference type="WBParaSite" id="EgrG_001125400"/>
    </source>
</evidence>
<reference evidence="7" key="2">
    <citation type="submission" date="2014-06" db="EMBL/GenBank/DDBJ databases">
        <authorList>
            <person name="Aslett M."/>
        </authorList>
    </citation>
    <scope>NUCLEOTIDE SEQUENCE</scope>
</reference>
<dbReference type="InterPro" id="IPR023313">
    <property type="entry name" value="UBQ-conjugating_AS"/>
</dbReference>
<evidence type="ECO:0000259" key="6">
    <source>
        <dbReference type="PROSITE" id="PS50127"/>
    </source>
</evidence>
<feature type="region of interest" description="Disordered" evidence="5">
    <location>
        <begin position="159"/>
        <end position="201"/>
    </location>
</feature>
<dbReference type="Proteomes" id="UP000492820">
    <property type="component" value="Unassembled WGS sequence"/>
</dbReference>
<accession>A0A068WPY9</accession>
<dbReference type="EMBL" id="LK028581">
    <property type="protein sequence ID" value="CDS20569.1"/>
    <property type="molecule type" value="Genomic_DNA"/>
</dbReference>
<feature type="domain" description="UBC core" evidence="6">
    <location>
        <begin position="9"/>
        <end position="155"/>
    </location>
</feature>
<dbReference type="PROSITE" id="PS00183">
    <property type="entry name" value="UBC_1"/>
    <property type="match status" value="1"/>
</dbReference>
<keyword evidence="4" id="KW-0067">ATP-binding</keyword>